<proteinExistence type="predicted"/>
<dbReference type="CDD" id="cd01299">
    <property type="entry name" value="Met_dep_hydrolase_A"/>
    <property type="match status" value="1"/>
</dbReference>
<dbReference type="InterPro" id="IPR006680">
    <property type="entry name" value="Amidohydro-rel"/>
</dbReference>
<dbReference type="Proteomes" id="UP000549517">
    <property type="component" value="Unassembled WGS sequence"/>
</dbReference>
<dbReference type="GeneID" id="86843584"/>
<dbReference type="PANTHER" id="PTHR43135">
    <property type="entry name" value="ALPHA-D-RIBOSE 1-METHYLPHOSPHONATE 5-TRIPHOSPHATE DIPHOSPHATASE"/>
    <property type="match status" value="1"/>
</dbReference>
<dbReference type="InterPro" id="IPR032466">
    <property type="entry name" value="Metal_Hydrolase"/>
</dbReference>
<gene>
    <name evidence="3" type="ORF">CJ198_13950</name>
    <name evidence="2" type="ORF">HLA91_05420</name>
</gene>
<dbReference type="InterPro" id="IPR051781">
    <property type="entry name" value="Metallo-dep_Hydrolase"/>
</dbReference>
<organism evidence="3 4">
    <name type="scientific">Brevibacterium luteolum</name>
    <dbReference type="NCBI Taxonomy" id="199591"/>
    <lineage>
        <taxon>Bacteria</taxon>
        <taxon>Bacillati</taxon>
        <taxon>Actinomycetota</taxon>
        <taxon>Actinomycetes</taxon>
        <taxon>Micrococcales</taxon>
        <taxon>Brevibacteriaceae</taxon>
        <taxon>Brevibacterium</taxon>
    </lineage>
</organism>
<dbReference type="EMBL" id="JABEMC010000002">
    <property type="protein sequence ID" value="NNG78817.1"/>
    <property type="molecule type" value="Genomic_DNA"/>
</dbReference>
<accession>A0A2N6PDZ2</accession>
<feature type="domain" description="Amidohydrolase-related" evidence="1">
    <location>
        <begin position="76"/>
        <end position="413"/>
    </location>
</feature>
<reference evidence="2 5" key="2">
    <citation type="submission" date="2020-05" db="EMBL/GenBank/DDBJ databases">
        <title>MicrobeNet Type strains.</title>
        <authorList>
            <person name="Nicholson A.C."/>
        </authorList>
    </citation>
    <scope>NUCLEOTIDE SEQUENCE [LARGE SCALE GENOMIC DNA]</scope>
    <source>
        <strain evidence="2 5">CCUG 46604</strain>
    </source>
</reference>
<dbReference type="SUPFAM" id="SSF51556">
    <property type="entry name" value="Metallo-dependent hydrolases"/>
    <property type="match status" value="1"/>
</dbReference>
<name>A0A2N6PDZ2_9MICO</name>
<dbReference type="Proteomes" id="UP000235703">
    <property type="component" value="Unassembled WGS sequence"/>
</dbReference>
<dbReference type="InterPro" id="IPR011059">
    <property type="entry name" value="Metal-dep_hydrolase_composite"/>
</dbReference>
<evidence type="ECO:0000313" key="4">
    <source>
        <dbReference type="Proteomes" id="UP000235703"/>
    </source>
</evidence>
<dbReference type="SUPFAM" id="SSF51338">
    <property type="entry name" value="Composite domain of metallo-dependent hydrolases"/>
    <property type="match status" value="1"/>
</dbReference>
<evidence type="ECO:0000313" key="2">
    <source>
        <dbReference type="EMBL" id="NNG78817.1"/>
    </source>
</evidence>
<comment type="caution">
    <text evidence="3">The sequence shown here is derived from an EMBL/GenBank/DDBJ whole genome shotgun (WGS) entry which is preliminary data.</text>
</comment>
<dbReference type="InterPro" id="IPR057744">
    <property type="entry name" value="OTAase-like"/>
</dbReference>
<reference evidence="3 4" key="1">
    <citation type="submission" date="2017-09" db="EMBL/GenBank/DDBJ databases">
        <title>Bacterial strain isolated from the female urinary microbiota.</title>
        <authorList>
            <person name="Thomas-White K."/>
            <person name="Kumar N."/>
            <person name="Forster S."/>
            <person name="Putonti C."/>
            <person name="Lawley T."/>
            <person name="Wolfe A.J."/>
        </authorList>
    </citation>
    <scope>NUCLEOTIDE SEQUENCE [LARGE SCALE GENOMIC DNA]</scope>
    <source>
        <strain evidence="3 4">UMB0680</strain>
    </source>
</reference>
<dbReference type="OrthoDB" id="3189065at2"/>
<evidence type="ECO:0000313" key="3">
    <source>
        <dbReference type="EMBL" id="PMB96896.1"/>
    </source>
</evidence>
<dbReference type="RefSeq" id="WP_102163219.1">
    <property type="nucleotide sequence ID" value="NZ_BAAAKH010000007.1"/>
</dbReference>
<evidence type="ECO:0000313" key="5">
    <source>
        <dbReference type="Proteomes" id="UP000549517"/>
    </source>
</evidence>
<dbReference type="AlphaFoldDB" id="A0A2N6PDZ2"/>
<protein>
    <submittedName>
        <fullName evidence="3">Amidohydrolase family protein</fullName>
    </submittedName>
</protein>
<sequence>MVEKSASVTGRALLRGVRVFDGEDFLPQLQDVRVTDGVIESLTATEASAAEADSPAASGADAASGDLEVIDAYGHTLTPGIIDCHVHVCFSDAGSLTAFTEPFSLQFYKSVVHLQRTLQAGVTTARDAGGADAGVRHALQTGLISGPDLRLAISIMSQTGGHGDGQMLSGCSMPMLTSHPGRPDGVADGPEGVLRKVREILRAGADQIKICSTGGVLSPTDDPRHSQFTEEEIAVIVSEAHAQGSYVMSHAQGTEGIKNALRAGVRSIEHGIYLDDESIEMMLEAGTFLVPTLQAPMSVIAAADAGAPLPPAVVDKARRVAETHAASIAAAYEAGVQIAMGTDAGVGEHGQNLEEIELMIANGMAPVDALASATSVAARLLDDENIGRIAPGQTADLVLFDTDLRDGGAEKIRQHTIGVWQAGRRVR</sequence>
<keyword evidence="3" id="KW-0378">Hydrolase</keyword>
<dbReference type="GO" id="GO:0016810">
    <property type="term" value="F:hydrolase activity, acting on carbon-nitrogen (but not peptide) bonds"/>
    <property type="evidence" value="ECO:0007669"/>
    <property type="project" value="InterPro"/>
</dbReference>
<dbReference type="Gene3D" id="3.20.20.140">
    <property type="entry name" value="Metal-dependent hydrolases"/>
    <property type="match status" value="1"/>
</dbReference>
<dbReference type="EMBL" id="PNFZ01000013">
    <property type="protein sequence ID" value="PMB96896.1"/>
    <property type="molecule type" value="Genomic_DNA"/>
</dbReference>
<dbReference type="PANTHER" id="PTHR43135:SF3">
    <property type="entry name" value="ALPHA-D-RIBOSE 1-METHYLPHOSPHONATE 5-TRIPHOSPHATE DIPHOSPHATASE"/>
    <property type="match status" value="1"/>
</dbReference>
<evidence type="ECO:0000259" key="1">
    <source>
        <dbReference type="Pfam" id="PF01979"/>
    </source>
</evidence>
<keyword evidence="4" id="KW-1185">Reference proteome</keyword>
<dbReference type="Gene3D" id="2.30.40.10">
    <property type="entry name" value="Urease, subunit C, domain 1"/>
    <property type="match status" value="1"/>
</dbReference>
<dbReference type="Pfam" id="PF01979">
    <property type="entry name" value="Amidohydro_1"/>
    <property type="match status" value="1"/>
</dbReference>